<evidence type="ECO:0000313" key="2">
    <source>
        <dbReference type="Proteomes" id="UP000038045"/>
    </source>
</evidence>
<dbReference type="WBParaSite" id="PTRK_0000386800.1">
    <property type="protein sequence ID" value="PTRK_0000386800.1"/>
    <property type="gene ID" value="PTRK_0000386800"/>
</dbReference>
<feature type="transmembrane region" description="Helical" evidence="1">
    <location>
        <begin position="237"/>
        <end position="259"/>
    </location>
</feature>
<accession>A0A0N4Z977</accession>
<keyword evidence="1" id="KW-0472">Membrane</keyword>
<feature type="transmembrane region" description="Helical" evidence="1">
    <location>
        <begin position="6"/>
        <end position="29"/>
    </location>
</feature>
<name>A0A0N4Z977_PARTI</name>
<evidence type="ECO:0000313" key="3">
    <source>
        <dbReference type="WBParaSite" id="PTRK_0000386800.1"/>
    </source>
</evidence>
<feature type="transmembrane region" description="Helical" evidence="1">
    <location>
        <begin position="151"/>
        <end position="176"/>
    </location>
</feature>
<feature type="transmembrane region" description="Helical" evidence="1">
    <location>
        <begin position="188"/>
        <end position="216"/>
    </location>
</feature>
<dbReference type="Proteomes" id="UP000038045">
    <property type="component" value="Unplaced"/>
</dbReference>
<proteinExistence type="predicted"/>
<protein>
    <submittedName>
        <fullName evidence="3">Transmembrane protein</fullName>
    </submittedName>
</protein>
<keyword evidence="1" id="KW-1133">Transmembrane helix</keyword>
<sequence length="281" mass="31156">MGARCTSVVAVIIALIFIIISTALFFIGFTDFKPENIKDIGDLKTVVDAKPELRKLPIIDVEKFLDDNKKNNFKIQYPNKTLITKGSIYTYPQCQYLELSMSELKDEEKLKGLKPNLDEKNKIQIMLQKKPGDGDLFDFCADNSKLTMIKFGFMGAFAVSIVMLLVVSLLTLAVIFGCCAKFNLPMVIVIIAFIAFFSAGGGLGAFVYGTVNYYVLRGLESKEIAKEYGFPEQGNNLFYLGGCIAALSSTLVFAILMTISCSQRRREIIDDASVGGRPPRR</sequence>
<organism evidence="2 3">
    <name type="scientific">Parastrongyloides trichosuri</name>
    <name type="common">Possum-specific nematode worm</name>
    <dbReference type="NCBI Taxonomy" id="131310"/>
    <lineage>
        <taxon>Eukaryota</taxon>
        <taxon>Metazoa</taxon>
        <taxon>Ecdysozoa</taxon>
        <taxon>Nematoda</taxon>
        <taxon>Chromadorea</taxon>
        <taxon>Rhabditida</taxon>
        <taxon>Tylenchina</taxon>
        <taxon>Panagrolaimomorpha</taxon>
        <taxon>Strongyloidoidea</taxon>
        <taxon>Strongyloididae</taxon>
        <taxon>Parastrongyloides</taxon>
    </lineage>
</organism>
<evidence type="ECO:0000256" key="1">
    <source>
        <dbReference type="SAM" id="Phobius"/>
    </source>
</evidence>
<keyword evidence="2" id="KW-1185">Reference proteome</keyword>
<keyword evidence="1" id="KW-0812">Transmembrane</keyword>
<reference evidence="3" key="1">
    <citation type="submission" date="2017-02" db="UniProtKB">
        <authorList>
            <consortium name="WormBaseParasite"/>
        </authorList>
    </citation>
    <scope>IDENTIFICATION</scope>
</reference>
<dbReference type="AlphaFoldDB" id="A0A0N4Z977"/>